<protein>
    <submittedName>
        <fullName evidence="2">Uncharacterized protein</fullName>
    </submittedName>
</protein>
<keyword evidence="1" id="KW-0472">Membrane</keyword>
<gene>
    <name evidence="2" type="ORF">Tci_472757</name>
</gene>
<dbReference type="AlphaFoldDB" id="A0A699I6R2"/>
<feature type="transmembrane region" description="Helical" evidence="1">
    <location>
        <begin position="239"/>
        <end position="256"/>
    </location>
</feature>
<name>A0A699I6R2_TANCI</name>
<evidence type="ECO:0000313" key="2">
    <source>
        <dbReference type="EMBL" id="GEZ00784.1"/>
    </source>
</evidence>
<evidence type="ECO:0000256" key="1">
    <source>
        <dbReference type="SAM" id="Phobius"/>
    </source>
</evidence>
<reference evidence="2" key="1">
    <citation type="journal article" date="2019" name="Sci. Rep.">
        <title>Draft genome of Tanacetum cinerariifolium, the natural source of mosquito coil.</title>
        <authorList>
            <person name="Yamashiro T."/>
            <person name="Shiraishi A."/>
            <person name="Satake H."/>
            <person name="Nakayama K."/>
        </authorList>
    </citation>
    <scope>NUCLEOTIDE SEQUENCE</scope>
</reference>
<organism evidence="2">
    <name type="scientific">Tanacetum cinerariifolium</name>
    <name type="common">Dalmatian daisy</name>
    <name type="synonym">Chrysanthemum cinerariifolium</name>
    <dbReference type="NCBI Taxonomy" id="118510"/>
    <lineage>
        <taxon>Eukaryota</taxon>
        <taxon>Viridiplantae</taxon>
        <taxon>Streptophyta</taxon>
        <taxon>Embryophyta</taxon>
        <taxon>Tracheophyta</taxon>
        <taxon>Spermatophyta</taxon>
        <taxon>Magnoliopsida</taxon>
        <taxon>eudicotyledons</taxon>
        <taxon>Gunneridae</taxon>
        <taxon>Pentapetalae</taxon>
        <taxon>asterids</taxon>
        <taxon>campanulids</taxon>
        <taxon>Asterales</taxon>
        <taxon>Asteraceae</taxon>
        <taxon>Asteroideae</taxon>
        <taxon>Anthemideae</taxon>
        <taxon>Anthemidinae</taxon>
        <taxon>Tanacetum</taxon>
    </lineage>
</organism>
<accession>A0A699I6R2</accession>
<sequence length="299" mass="33539">MRSEMMDIGTSCRETIYFMYNLLRVSILSVAQLPDLDEMHHFKQQNRRFLLVVLRLELHKASALAVKKLTFGLRPKHISCFSRVNMKSLSINQVICMLFLITRVDENIIDEHYHKFIQVVSSIIGEILSIEARDVDIKLLSAPESNNTLTRCWFRRNIPVTTFGSRHDKLPILIADCSQWLETVSSIPTILSWGGTIRPEGSRPSILLLTVIITVAIVVAVVLVIVGIFVIVVVGAPSIIKLAFVITVTVPSILWGNPPIKTSISFSVFGWVYAFHQDKASSVRVPVANVTLFSSVQLL</sequence>
<comment type="caution">
    <text evidence="2">The sequence shown here is derived from an EMBL/GenBank/DDBJ whole genome shotgun (WGS) entry which is preliminary data.</text>
</comment>
<proteinExistence type="predicted"/>
<feature type="transmembrane region" description="Helical" evidence="1">
    <location>
        <begin position="206"/>
        <end position="233"/>
    </location>
</feature>
<keyword evidence="1" id="KW-0812">Transmembrane</keyword>
<dbReference type="EMBL" id="BKCJ010231355">
    <property type="protein sequence ID" value="GEZ00784.1"/>
    <property type="molecule type" value="Genomic_DNA"/>
</dbReference>
<keyword evidence="1" id="KW-1133">Transmembrane helix</keyword>